<dbReference type="GO" id="GO:0007165">
    <property type="term" value="P:signal transduction"/>
    <property type="evidence" value="ECO:0007669"/>
    <property type="project" value="UniProtKB-KW"/>
</dbReference>
<keyword evidence="12" id="KW-1185">Reference proteome</keyword>
<sequence>MTHPKRDLKNINFKTINNYSLQINRWCLKVLAAWPITNTLIEKIISFVMIIFWSVALAIVLIPCIFYVLLEDSDFATKIGIFGPLFNRIVGVISYWTLLKRRRDIRNCIRHMETDWQLIRRIEDREIMLQYAKFGRFIAGFSAAFTQGGQLLYSIAKSLRTTTIIVNNQTFITHPMTCPAYSRIIDTRFSPINEIMIVIQFLTSCAVNCAIMSVCSLTGVLAMHACGQLRIMCVWLNKFVEDYKKVKTNSVELKLTTIIEHHLRVLSFIANIENIMHKICLVILSGCTINMCLLGYYAIMNGSAFDTAKVISYVTVYTAMGFNIFIFCYIGEILTEQSKNVGEMAYMINWYQLPHKTALCFILIIIRSNNVIKITAGKLIYLSIATFGDVIKTSMAYLNILRTLTI</sequence>
<keyword evidence="2" id="KW-1003">Cell membrane</keyword>
<comment type="subcellular location">
    <subcellularLocation>
        <location evidence="1 10">Cell membrane</location>
        <topology evidence="1 10">Multi-pass membrane protein</topology>
    </subcellularLocation>
</comment>
<dbReference type="PANTHER" id="PTHR21137:SF35">
    <property type="entry name" value="ODORANT RECEPTOR 19A-RELATED"/>
    <property type="match status" value="1"/>
</dbReference>
<evidence type="ECO:0000256" key="3">
    <source>
        <dbReference type="ARBA" id="ARBA00022606"/>
    </source>
</evidence>
<reference evidence="11 12" key="1">
    <citation type="submission" date="2019-08" db="EMBL/GenBank/DDBJ databases">
        <title>High quality draft denovo assembly of Nylanderia fulva.</title>
        <authorList>
            <person name="Vargo E.L."/>
            <person name="Tarone A.M."/>
            <person name="Konganti K.R."/>
        </authorList>
    </citation>
    <scope>NUCLEOTIDE SEQUENCE [LARGE SCALE GENOMIC DNA]</scope>
    <source>
        <strain evidence="11">TAMU-Nful-2015</strain>
        <tissue evidence="11">Whole body</tissue>
    </source>
</reference>
<dbReference type="Pfam" id="PF02949">
    <property type="entry name" value="7tm_6"/>
    <property type="match status" value="1"/>
</dbReference>
<feature type="transmembrane region" description="Helical" evidence="10">
    <location>
        <begin position="75"/>
        <end position="98"/>
    </location>
</feature>
<keyword evidence="7 10" id="KW-0472">Membrane</keyword>
<dbReference type="GO" id="GO:0005886">
    <property type="term" value="C:plasma membrane"/>
    <property type="evidence" value="ECO:0007669"/>
    <property type="project" value="UniProtKB-SubCell"/>
</dbReference>
<evidence type="ECO:0000256" key="6">
    <source>
        <dbReference type="ARBA" id="ARBA00022989"/>
    </source>
</evidence>
<protein>
    <recommendedName>
        <fullName evidence="10">Odorant receptor</fullName>
    </recommendedName>
</protein>
<accession>A0A6G1LR06</accession>
<comment type="similarity">
    <text evidence="10">Belongs to the insect chemoreceptor superfamily. Heteromeric odorant receptor channel (TC 1.A.69) family.</text>
</comment>
<keyword evidence="5 10" id="KW-0552">Olfaction</keyword>
<evidence type="ECO:0000256" key="4">
    <source>
        <dbReference type="ARBA" id="ARBA00022692"/>
    </source>
</evidence>
<evidence type="ECO:0000313" key="11">
    <source>
        <dbReference type="EMBL" id="KAF3054503.1"/>
    </source>
</evidence>
<dbReference type="AlphaFoldDB" id="A0A6G1LR06"/>
<organism evidence="11 12">
    <name type="scientific">Nylanderia fulva</name>
    <dbReference type="NCBI Taxonomy" id="613905"/>
    <lineage>
        <taxon>Eukaryota</taxon>
        <taxon>Metazoa</taxon>
        <taxon>Ecdysozoa</taxon>
        <taxon>Arthropoda</taxon>
        <taxon>Hexapoda</taxon>
        <taxon>Insecta</taxon>
        <taxon>Pterygota</taxon>
        <taxon>Neoptera</taxon>
        <taxon>Endopterygota</taxon>
        <taxon>Hymenoptera</taxon>
        <taxon>Apocrita</taxon>
        <taxon>Aculeata</taxon>
        <taxon>Formicoidea</taxon>
        <taxon>Formicidae</taxon>
        <taxon>Formicinae</taxon>
        <taxon>Nylanderia</taxon>
    </lineage>
</organism>
<evidence type="ECO:0000256" key="9">
    <source>
        <dbReference type="ARBA" id="ARBA00023224"/>
    </source>
</evidence>
<keyword evidence="4 10" id="KW-0812">Transmembrane</keyword>
<evidence type="ECO:0000256" key="10">
    <source>
        <dbReference type="RuleBase" id="RU351113"/>
    </source>
</evidence>
<comment type="caution">
    <text evidence="10">Lacks conserved residue(s) required for the propagation of feature annotation.</text>
</comment>
<evidence type="ECO:0000256" key="2">
    <source>
        <dbReference type="ARBA" id="ARBA00022475"/>
    </source>
</evidence>
<dbReference type="PANTHER" id="PTHR21137">
    <property type="entry name" value="ODORANT RECEPTOR"/>
    <property type="match status" value="1"/>
</dbReference>
<keyword evidence="3 10" id="KW-0716">Sensory transduction</keyword>
<evidence type="ECO:0000256" key="5">
    <source>
        <dbReference type="ARBA" id="ARBA00022725"/>
    </source>
</evidence>
<dbReference type="EMBL" id="SGBU01000020">
    <property type="protein sequence ID" value="KAF3054503.1"/>
    <property type="molecule type" value="Genomic_DNA"/>
</dbReference>
<comment type="caution">
    <text evidence="11">The sequence shown here is derived from an EMBL/GenBank/DDBJ whole genome shotgun (WGS) entry which is preliminary data.</text>
</comment>
<keyword evidence="9 10" id="KW-0807">Transducer</keyword>
<gene>
    <name evidence="11" type="primary">Or-235</name>
    <name evidence="11" type="synonym">Nful_v1.0-Or-235</name>
    <name evidence="11" type="ORF">NFUL_NFUL000124</name>
</gene>
<keyword evidence="6 10" id="KW-1133">Transmembrane helix</keyword>
<evidence type="ECO:0000256" key="1">
    <source>
        <dbReference type="ARBA" id="ARBA00004651"/>
    </source>
</evidence>
<dbReference type="GO" id="GO:0005549">
    <property type="term" value="F:odorant binding"/>
    <property type="evidence" value="ECO:0007669"/>
    <property type="project" value="InterPro"/>
</dbReference>
<evidence type="ECO:0000313" key="12">
    <source>
        <dbReference type="Proteomes" id="UP000479987"/>
    </source>
</evidence>
<feature type="transmembrane region" description="Helical" evidence="10">
    <location>
        <begin position="311"/>
        <end position="330"/>
    </location>
</feature>
<feature type="transmembrane region" description="Helical" evidence="10">
    <location>
        <begin position="44"/>
        <end position="69"/>
    </location>
</feature>
<evidence type="ECO:0000256" key="8">
    <source>
        <dbReference type="ARBA" id="ARBA00023170"/>
    </source>
</evidence>
<dbReference type="InterPro" id="IPR004117">
    <property type="entry name" value="7tm6_olfct_rcpt"/>
</dbReference>
<feature type="transmembrane region" description="Helical" evidence="10">
    <location>
        <begin position="279"/>
        <end position="299"/>
    </location>
</feature>
<dbReference type="Proteomes" id="UP000479987">
    <property type="component" value="Unassembled WGS sequence"/>
</dbReference>
<dbReference type="GO" id="GO:0004984">
    <property type="term" value="F:olfactory receptor activity"/>
    <property type="evidence" value="ECO:0007669"/>
    <property type="project" value="InterPro"/>
</dbReference>
<name>A0A6G1LR06_9HYME</name>
<proteinExistence type="inferred from homology"/>
<keyword evidence="8 10" id="KW-0675">Receptor</keyword>
<evidence type="ECO:0000256" key="7">
    <source>
        <dbReference type="ARBA" id="ARBA00023136"/>
    </source>
</evidence>